<keyword evidence="5" id="KW-0539">Nucleus</keyword>
<evidence type="ECO:0000256" key="4">
    <source>
        <dbReference type="ARBA" id="ARBA00023163"/>
    </source>
</evidence>
<dbReference type="PROSITE" id="PS00463">
    <property type="entry name" value="ZN2_CY6_FUNGAL_1"/>
    <property type="match status" value="1"/>
</dbReference>
<keyword evidence="3" id="KW-0238">DNA-binding</keyword>
<dbReference type="SMART" id="SM00066">
    <property type="entry name" value="GAL4"/>
    <property type="match status" value="1"/>
</dbReference>
<dbReference type="CDD" id="cd00067">
    <property type="entry name" value="GAL4"/>
    <property type="match status" value="1"/>
</dbReference>
<dbReference type="GO" id="GO:0000981">
    <property type="term" value="F:DNA-binding transcription factor activity, RNA polymerase II-specific"/>
    <property type="evidence" value="ECO:0007669"/>
    <property type="project" value="InterPro"/>
</dbReference>
<dbReference type="InterPro" id="IPR051089">
    <property type="entry name" value="prtT"/>
</dbReference>
<dbReference type="Proteomes" id="UP000663853">
    <property type="component" value="Unassembled WGS sequence"/>
</dbReference>
<evidence type="ECO:0000256" key="3">
    <source>
        <dbReference type="ARBA" id="ARBA00023125"/>
    </source>
</evidence>
<dbReference type="PANTHER" id="PTHR31845">
    <property type="entry name" value="FINGER DOMAIN PROTEIN, PUTATIVE-RELATED"/>
    <property type="match status" value="1"/>
</dbReference>
<comment type="subcellular location">
    <subcellularLocation>
        <location evidence="1">Nucleus</location>
    </subcellularLocation>
</comment>
<feature type="region of interest" description="Disordered" evidence="6">
    <location>
        <begin position="68"/>
        <end position="183"/>
    </location>
</feature>
<dbReference type="GO" id="GO:0008270">
    <property type="term" value="F:zinc ion binding"/>
    <property type="evidence" value="ECO:0007669"/>
    <property type="project" value="InterPro"/>
</dbReference>
<sequence>MPTPPDASYPQDGHAHLSQIHSHFQPENTQPGYYQHPHVLYNQPSPYLTHALNPALIDTHQQLSHLPGQIHYGYPTGFGQPRQQQPTSQWRTAQMQFPMNQQTHQLARSQEPNDGSDDKDEDVEGDEEPVAVGCGGKGNRKRPMKGTNGPANKKHKLNEQDDGGDRSRTPASAAVPKPKFTRGSRACTNCRRLKMKCIGADKDAEGKCERCRSNNQQCHFEESRRKDSRRGEILMRQLKHMERTLDILMRSKPHPDHSLPVEAATHSPTASPPSAQALMDSPSAGTPDMENGSASLLQKPLEKPRSNSPRLHILPDNTNPIGLRAEASLASHREKDASSGIGGMLTGNINEDDGSGKIDGRPVGVGSDAYAKPGYARGM</sequence>
<proteinExistence type="predicted"/>
<feature type="compositionally biased region" description="Polar residues" evidence="6">
    <location>
        <begin position="81"/>
        <end position="113"/>
    </location>
</feature>
<evidence type="ECO:0000256" key="5">
    <source>
        <dbReference type="ARBA" id="ARBA00023242"/>
    </source>
</evidence>
<dbReference type="Pfam" id="PF00172">
    <property type="entry name" value="Zn_clus"/>
    <property type="match status" value="1"/>
</dbReference>
<accession>A0A8H3B7Y4</accession>
<organism evidence="8 9">
    <name type="scientific">Rhizoctonia solani</name>
    <dbReference type="NCBI Taxonomy" id="456999"/>
    <lineage>
        <taxon>Eukaryota</taxon>
        <taxon>Fungi</taxon>
        <taxon>Dikarya</taxon>
        <taxon>Basidiomycota</taxon>
        <taxon>Agaricomycotina</taxon>
        <taxon>Agaricomycetes</taxon>
        <taxon>Cantharellales</taxon>
        <taxon>Ceratobasidiaceae</taxon>
        <taxon>Rhizoctonia</taxon>
    </lineage>
</organism>
<feature type="region of interest" description="Disordered" evidence="6">
    <location>
        <begin position="251"/>
        <end position="294"/>
    </location>
</feature>
<reference evidence="8" key="1">
    <citation type="submission" date="2021-01" db="EMBL/GenBank/DDBJ databases">
        <authorList>
            <person name="Kaushik A."/>
        </authorList>
    </citation>
    <scope>NUCLEOTIDE SEQUENCE</scope>
    <source>
        <strain evidence="8">AG6-10EEA</strain>
    </source>
</reference>
<evidence type="ECO:0000259" key="7">
    <source>
        <dbReference type="PROSITE" id="PS50048"/>
    </source>
</evidence>
<evidence type="ECO:0000256" key="6">
    <source>
        <dbReference type="SAM" id="MobiDB-lite"/>
    </source>
</evidence>
<dbReference type="InterPro" id="IPR036864">
    <property type="entry name" value="Zn2-C6_fun-type_DNA-bd_sf"/>
</dbReference>
<keyword evidence="2" id="KW-0805">Transcription regulation</keyword>
<evidence type="ECO:0000313" key="9">
    <source>
        <dbReference type="Proteomes" id="UP000663853"/>
    </source>
</evidence>
<dbReference type="PROSITE" id="PS50048">
    <property type="entry name" value="ZN2_CY6_FUNGAL_2"/>
    <property type="match status" value="1"/>
</dbReference>
<comment type="caution">
    <text evidence="8">The sequence shown here is derived from an EMBL/GenBank/DDBJ whole genome shotgun (WGS) entry which is preliminary data.</text>
</comment>
<feature type="compositionally biased region" description="Acidic residues" evidence="6">
    <location>
        <begin position="114"/>
        <end position="129"/>
    </location>
</feature>
<evidence type="ECO:0000256" key="2">
    <source>
        <dbReference type="ARBA" id="ARBA00023015"/>
    </source>
</evidence>
<keyword evidence="4" id="KW-0804">Transcription</keyword>
<dbReference type="PANTHER" id="PTHR31845:SF19">
    <property type="entry name" value="TRANSCRIPTION FACTOR DOMAIN-CONTAINING PROTEIN"/>
    <property type="match status" value="1"/>
</dbReference>
<evidence type="ECO:0000256" key="1">
    <source>
        <dbReference type="ARBA" id="ARBA00004123"/>
    </source>
</evidence>
<dbReference type="GO" id="GO:0000976">
    <property type="term" value="F:transcription cis-regulatory region binding"/>
    <property type="evidence" value="ECO:0007669"/>
    <property type="project" value="TreeGrafter"/>
</dbReference>
<dbReference type="InterPro" id="IPR001138">
    <property type="entry name" value="Zn2Cys6_DnaBD"/>
</dbReference>
<feature type="region of interest" description="Disordered" evidence="6">
    <location>
        <begin position="300"/>
        <end position="319"/>
    </location>
</feature>
<gene>
    <name evidence="8" type="ORF">RDB_LOCUS47909</name>
</gene>
<dbReference type="SUPFAM" id="SSF57701">
    <property type="entry name" value="Zn2/Cys6 DNA-binding domain"/>
    <property type="match status" value="1"/>
</dbReference>
<name>A0A8H3B7Y4_9AGAM</name>
<dbReference type="AlphaFoldDB" id="A0A8H3B7Y4"/>
<dbReference type="EMBL" id="CAJMXA010001021">
    <property type="protein sequence ID" value="CAE6449442.1"/>
    <property type="molecule type" value="Genomic_DNA"/>
</dbReference>
<protein>
    <recommendedName>
        <fullName evidence="7">Zn(2)-C6 fungal-type domain-containing protein</fullName>
    </recommendedName>
</protein>
<feature type="region of interest" description="Disordered" evidence="6">
    <location>
        <begin position="336"/>
        <end position="379"/>
    </location>
</feature>
<evidence type="ECO:0000313" key="8">
    <source>
        <dbReference type="EMBL" id="CAE6449442.1"/>
    </source>
</evidence>
<feature type="domain" description="Zn(2)-C6 fungal-type" evidence="7">
    <location>
        <begin position="186"/>
        <end position="220"/>
    </location>
</feature>
<feature type="compositionally biased region" description="Basic and acidic residues" evidence="6">
    <location>
        <begin position="157"/>
        <end position="168"/>
    </location>
</feature>
<dbReference type="GO" id="GO:0005634">
    <property type="term" value="C:nucleus"/>
    <property type="evidence" value="ECO:0007669"/>
    <property type="project" value="UniProtKB-SubCell"/>
</dbReference>
<dbReference type="Gene3D" id="4.10.240.10">
    <property type="entry name" value="Zn(2)-C6 fungal-type DNA-binding domain"/>
    <property type="match status" value="1"/>
</dbReference>